<dbReference type="AlphaFoldDB" id="A0A0A9D409"/>
<name>A0A0A9D409_ARUDO</name>
<sequence>MSCAAPQEVNAWNRVVARVRGVFSAGVNRPLSTMPWGRSFLRRSSFFFISVHIVTDGDGRNFPANTYEKCIQKCDVLHWTKGTGDAVQDEQNYWSM</sequence>
<reference evidence="1" key="1">
    <citation type="submission" date="2014-09" db="EMBL/GenBank/DDBJ databases">
        <authorList>
            <person name="Magalhaes I.L.F."/>
            <person name="Oliveira U."/>
            <person name="Santos F.R."/>
            <person name="Vidigal T.H.D.A."/>
            <person name="Brescovit A.D."/>
            <person name="Santos A.J."/>
        </authorList>
    </citation>
    <scope>NUCLEOTIDE SEQUENCE</scope>
    <source>
        <tissue evidence="1">Shoot tissue taken approximately 20 cm above the soil surface</tissue>
    </source>
</reference>
<dbReference type="EMBL" id="GBRH01216467">
    <property type="protein sequence ID" value="JAD81428.1"/>
    <property type="molecule type" value="Transcribed_RNA"/>
</dbReference>
<proteinExistence type="predicted"/>
<accession>A0A0A9D409</accession>
<evidence type="ECO:0000313" key="1">
    <source>
        <dbReference type="EMBL" id="JAD81428.1"/>
    </source>
</evidence>
<reference evidence="1" key="2">
    <citation type="journal article" date="2015" name="Data Brief">
        <title>Shoot transcriptome of the giant reed, Arundo donax.</title>
        <authorList>
            <person name="Barrero R.A."/>
            <person name="Guerrero F.D."/>
            <person name="Moolhuijzen P."/>
            <person name="Goolsby J.A."/>
            <person name="Tidwell J."/>
            <person name="Bellgard S.E."/>
            <person name="Bellgard M.I."/>
        </authorList>
    </citation>
    <scope>NUCLEOTIDE SEQUENCE</scope>
    <source>
        <tissue evidence="1">Shoot tissue taken approximately 20 cm above the soil surface</tissue>
    </source>
</reference>
<protein>
    <submittedName>
        <fullName evidence="1">Uncharacterized protein</fullName>
    </submittedName>
</protein>
<organism evidence="1">
    <name type="scientific">Arundo donax</name>
    <name type="common">Giant reed</name>
    <name type="synonym">Donax arundinaceus</name>
    <dbReference type="NCBI Taxonomy" id="35708"/>
    <lineage>
        <taxon>Eukaryota</taxon>
        <taxon>Viridiplantae</taxon>
        <taxon>Streptophyta</taxon>
        <taxon>Embryophyta</taxon>
        <taxon>Tracheophyta</taxon>
        <taxon>Spermatophyta</taxon>
        <taxon>Magnoliopsida</taxon>
        <taxon>Liliopsida</taxon>
        <taxon>Poales</taxon>
        <taxon>Poaceae</taxon>
        <taxon>PACMAD clade</taxon>
        <taxon>Arundinoideae</taxon>
        <taxon>Arundineae</taxon>
        <taxon>Arundo</taxon>
    </lineage>
</organism>